<dbReference type="STRING" id="1650663.GCA_001486665_00106"/>
<feature type="domain" description="4Fe-4S ferredoxin-type" evidence="11">
    <location>
        <begin position="235"/>
        <end position="262"/>
    </location>
</feature>
<dbReference type="InterPro" id="IPR017900">
    <property type="entry name" value="4Fe4S_Fe_S_CS"/>
</dbReference>
<feature type="binding site" evidence="10">
    <location>
        <position position="169"/>
    </location>
    <ligand>
        <name>[4Fe-4S] cluster</name>
        <dbReference type="ChEBI" id="CHEBI:49883"/>
        <label>3</label>
    </ligand>
</feature>
<dbReference type="PROSITE" id="PS51379">
    <property type="entry name" value="4FE4S_FER_2"/>
    <property type="match status" value="3"/>
</dbReference>
<name>A0A4V2QAF5_9FIRM</name>
<accession>A0A4V2QAF5</accession>
<dbReference type="Pfam" id="PF12838">
    <property type="entry name" value="Fer4_7"/>
    <property type="match status" value="1"/>
</dbReference>
<evidence type="ECO:0000256" key="3">
    <source>
        <dbReference type="ARBA" id="ARBA00022723"/>
    </source>
</evidence>
<comment type="similarity">
    <text evidence="10">Belongs to the 4Fe4S bacterial-type ferredoxin family. RnfB subfamily.</text>
</comment>
<keyword evidence="4 10" id="KW-0677">Repeat</keyword>
<feature type="binding site" evidence="10">
    <location>
        <position position="73"/>
    </location>
    <ligand>
        <name>[4Fe-4S] cluster</name>
        <dbReference type="ChEBI" id="CHEBI:49883"/>
        <label>1</label>
    </ligand>
</feature>
<feature type="domain" description="4Fe-4S ferredoxin-type" evidence="11">
    <location>
        <begin position="160"/>
        <end position="189"/>
    </location>
</feature>
<evidence type="ECO:0000256" key="1">
    <source>
        <dbReference type="ARBA" id="ARBA00022448"/>
    </source>
</evidence>
<dbReference type="Pfam" id="PF13237">
    <property type="entry name" value="Fer4_10"/>
    <property type="match status" value="1"/>
</dbReference>
<evidence type="ECO:0000256" key="5">
    <source>
        <dbReference type="ARBA" id="ARBA00022967"/>
    </source>
</evidence>
<feature type="binding site" evidence="10">
    <location>
        <position position="172"/>
    </location>
    <ligand>
        <name>[4Fe-4S] cluster</name>
        <dbReference type="ChEBI" id="CHEBI:49883"/>
        <label>3</label>
    </ligand>
</feature>
<keyword evidence="8 10" id="KW-0411">Iron-sulfur</keyword>
<dbReference type="SUPFAM" id="SSF54862">
    <property type="entry name" value="4Fe-4S ferredoxins"/>
    <property type="match status" value="1"/>
</dbReference>
<dbReference type="RefSeq" id="WP_058962646.1">
    <property type="nucleotide sequence ID" value="NZ_CABKVM010000010.1"/>
</dbReference>
<dbReference type="Proteomes" id="UP000295184">
    <property type="component" value="Unassembled WGS sequence"/>
</dbReference>
<feature type="region of interest" description="Hydrophobic" evidence="10">
    <location>
        <begin position="1"/>
        <end position="25"/>
    </location>
</feature>
<keyword evidence="10" id="KW-1003">Cell membrane</keyword>
<evidence type="ECO:0000256" key="7">
    <source>
        <dbReference type="ARBA" id="ARBA00023004"/>
    </source>
</evidence>
<dbReference type="EMBL" id="SLUM01000046">
    <property type="protein sequence ID" value="TCL51755.1"/>
    <property type="molecule type" value="Genomic_DNA"/>
</dbReference>
<feature type="binding site" evidence="10">
    <location>
        <position position="140"/>
    </location>
    <ligand>
        <name>[4Fe-4S] cluster</name>
        <dbReference type="ChEBI" id="CHEBI:49883"/>
        <label>2</label>
    </ligand>
</feature>
<dbReference type="GO" id="GO:0046872">
    <property type="term" value="F:metal ion binding"/>
    <property type="evidence" value="ECO:0007669"/>
    <property type="project" value="UniProtKB-KW"/>
</dbReference>
<keyword evidence="2 10" id="KW-0004">4Fe-4S</keyword>
<dbReference type="InterPro" id="IPR050395">
    <property type="entry name" value="4Fe4S_Ferredoxin_RnfB"/>
</dbReference>
<gene>
    <name evidence="10" type="primary">rnfB</name>
    <name evidence="13" type="ORF">EDD77_1468</name>
</gene>
<feature type="binding site" evidence="10">
    <location>
        <position position="56"/>
    </location>
    <ligand>
        <name>[4Fe-4S] cluster</name>
        <dbReference type="ChEBI" id="CHEBI:49883"/>
        <label>1</label>
    </ligand>
</feature>
<dbReference type="AlphaFoldDB" id="A0A4V2QAF5"/>
<feature type="binding site" evidence="10">
    <location>
        <position position="51"/>
    </location>
    <ligand>
        <name>[4Fe-4S] cluster</name>
        <dbReference type="ChEBI" id="CHEBI:49883"/>
        <label>1</label>
    </ligand>
</feature>
<dbReference type="GO" id="GO:0051539">
    <property type="term" value="F:4 iron, 4 sulfur cluster binding"/>
    <property type="evidence" value="ECO:0007669"/>
    <property type="project" value="UniProtKB-UniRule"/>
</dbReference>
<feature type="binding site" evidence="10">
    <location>
        <position position="150"/>
    </location>
    <ligand>
        <name>[4Fe-4S] cluster</name>
        <dbReference type="ChEBI" id="CHEBI:49883"/>
        <label>3</label>
    </ligand>
</feature>
<keyword evidence="5 10" id="KW-1278">Translocase</keyword>
<comment type="function">
    <text evidence="10">Part of a membrane-bound complex that couples electron transfer with translocation of ions across the membrane.</text>
</comment>
<dbReference type="InterPro" id="IPR007202">
    <property type="entry name" value="4Fe-4S_dom"/>
</dbReference>
<dbReference type="NCBIfam" id="TIGR01944">
    <property type="entry name" value="rnfB"/>
    <property type="match status" value="1"/>
</dbReference>
<feature type="binding site" evidence="10">
    <location>
        <position position="48"/>
    </location>
    <ligand>
        <name>[4Fe-4S] cluster</name>
        <dbReference type="ChEBI" id="CHEBI:49883"/>
        <label>1</label>
    </ligand>
</feature>
<keyword evidence="7 10" id="KW-0408">Iron</keyword>
<evidence type="ECO:0000259" key="12">
    <source>
        <dbReference type="PROSITE" id="PS51656"/>
    </source>
</evidence>
<sequence>MSIAMAIAIVTVVGLLGAIILVLAAKFMHVEEDPRIGQVNGCLPGANCGACGYAGCADYAKAIVEAGAPVNKCVPGGAKAAEDVAAVMGVEAGATAVVKAIVGCQGRPGVCTQKFDYKGVSSCAAAASLFGGGKACVHGCLGLGDCVKACPFDAMHIVDGVACVNVAKCTGCGACAAVCPHGVIEIHGNTENKPKVLCNNTEKGALVMKECQTGCIGCMKCQKTCPSEAIKVTNNLARIDYDKCTGCGACVEVCPKHVIVKA</sequence>
<dbReference type="Pfam" id="PF04060">
    <property type="entry name" value="FeS"/>
    <property type="match status" value="1"/>
</dbReference>
<keyword evidence="9 10" id="KW-0472">Membrane</keyword>
<dbReference type="PANTHER" id="PTHR43560">
    <property type="entry name" value="ION-TRANSLOCATING OXIDOREDUCTASE COMPLEX SUBUNIT B"/>
    <property type="match status" value="1"/>
</dbReference>
<dbReference type="GO" id="GO:0022900">
    <property type="term" value="P:electron transport chain"/>
    <property type="evidence" value="ECO:0007669"/>
    <property type="project" value="UniProtKB-UniRule"/>
</dbReference>
<evidence type="ECO:0000256" key="10">
    <source>
        <dbReference type="HAMAP-Rule" id="MF_00463"/>
    </source>
</evidence>
<reference evidence="13 14" key="1">
    <citation type="submission" date="2019-03" db="EMBL/GenBank/DDBJ databases">
        <title>Genomic Encyclopedia of Type Strains, Phase IV (KMG-IV): sequencing the most valuable type-strain genomes for metagenomic binning, comparative biology and taxonomic classification.</title>
        <authorList>
            <person name="Goeker M."/>
        </authorList>
    </citation>
    <scope>NUCLEOTIDE SEQUENCE [LARGE SCALE GENOMIC DNA]</scope>
    <source>
        <strain evidence="13 14">DSM 100451</strain>
    </source>
</reference>
<evidence type="ECO:0000256" key="2">
    <source>
        <dbReference type="ARBA" id="ARBA00022485"/>
    </source>
</evidence>
<organism evidence="13 14">
    <name type="scientific">Allofournierella massiliensis</name>
    <dbReference type="NCBI Taxonomy" id="1650663"/>
    <lineage>
        <taxon>Bacteria</taxon>
        <taxon>Bacillati</taxon>
        <taxon>Bacillota</taxon>
        <taxon>Clostridia</taxon>
        <taxon>Eubacteriales</taxon>
        <taxon>Oscillospiraceae</taxon>
        <taxon>Allofournierella</taxon>
    </lineage>
</organism>
<evidence type="ECO:0000259" key="11">
    <source>
        <dbReference type="PROSITE" id="PS51379"/>
    </source>
</evidence>
<dbReference type="PROSITE" id="PS00198">
    <property type="entry name" value="4FE4S_FER_1"/>
    <property type="match status" value="2"/>
</dbReference>
<protein>
    <recommendedName>
        <fullName evidence="10">Ion-translocating oxidoreductase complex subunit B</fullName>
        <ecNumber evidence="10">7.-.-.-</ecNumber>
    </recommendedName>
    <alternativeName>
        <fullName evidence="10">Rnf electron transport complex subunit B</fullName>
    </alternativeName>
</protein>
<evidence type="ECO:0000313" key="14">
    <source>
        <dbReference type="Proteomes" id="UP000295184"/>
    </source>
</evidence>
<dbReference type="PANTHER" id="PTHR43560:SF1">
    <property type="entry name" value="ION-TRANSLOCATING OXIDOREDUCTASE COMPLEX SUBUNIT B"/>
    <property type="match status" value="1"/>
</dbReference>
<evidence type="ECO:0000256" key="4">
    <source>
        <dbReference type="ARBA" id="ARBA00022737"/>
    </source>
</evidence>
<feature type="binding site" evidence="10">
    <location>
        <position position="175"/>
    </location>
    <ligand>
        <name>[4Fe-4S] cluster</name>
        <dbReference type="ChEBI" id="CHEBI:49883"/>
        <label>3</label>
    </ligand>
</feature>
<dbReference type="GO" id="GO:0005886">
    <property type="term" value="C:plasma membrane"/>
    <property type="evidence" value="ECO:0007669"/>
    <property type="project" value="UniProtKB-SubCell"/>
</dbReference>
<dbReference type="PROSITE" id="PS51656">
    <property type="entry name" value="4FE4S"/>
    <property type="match status" value="1"/>
</dbReference>
<dbReference type="EC" id="7.-.-.-" evidence="10"/>
<feature type="binding site" evidence="10">
    <location>
        <position position="136"/>
    </location>
    <ligand>
        <name>[4Fe-4S] cluster</name>
        <dbReference type="ChEBI" id="CHEBI:49883"/>
        <label>2</label>
    </ligand>
</feature>
<comment type="subcellular location">
    <subcellularLocation>
        <location evidence="10">Cell membrane</location>
    </subcellularLocation>
</comment>
<comment type="subunit">
    <text evidence="10">The complex is composed of six subunits: RnfA, RnfB, RnfC, RnfD, RnfE and RnfG.</text>
</comment>
<feature type="domain" description="4Fe-4S" evidence="12">
    <location>
        <begin position="31"/>
        <end position="90"/>
    </location>
</feature>
<evidence type="ECO:0000313" key="13">
    <source>
        <dbReference type="EMBL" id="TCL51755.1"/>
    </source>
</evidence>
<feature type="binding site" evidence="10">
    <location>
        <position position="179"/>
    </location>
    <ligand>
        <name>[4Fe-4S] cluster</name>
        <dbReference type="ChEBI" id="CHEBI:49883"/>
        <label>2</label>
    </ligand>
</feature>
<feature type="binding site" evidence="10">
    <location>
        <position position="146"/>
    </location>
    <ligand>
        <name>[4Fe-4S] cluster</name>
        <dbReference type="ChEBI" id="CHEBI:49883"/>
        <label>2</label>
    </ligand>
</feature>
<evidence type="ECO:0000256" key="6">
    <source>
        <dbReference type="ARBA" id="ARBA00022982"/>
    </source>
</evidence>
<proteinExistence type="inferred from homology"/>
<dbReference type="HAMAP" id="MF_00463">
    <property type="entry name" value="RsxB_RnfB"/>
    <property type="match status" value="1"/>
</dbReference>
<dbReference type="CDD" id="cd10549">
    <property type="entry name" value="MtMvhB_like"/>
    <property type="match status" value="1"/>
</dbReference>
<dbReference type="OrthoDB" id="9789936at2"/>
<comment type="caution">
    <text evidence="13">The sequence shown here is derived from an EMBL/GenBank/DDBJ whole genome shotgun (WGS) entry which is preliminary data.</text>
</comment>
<dbReference type="GO" id="GO:0009055">
    <property type="term" value="F:electron transfer activity"/>
    <property type="evidence" value="ECO:0007669"/>
    <property type="project" value="InterPro"/>
</dbReference>
<comment type="cofactor">
    <cofactor evidence="10">
        <name>[4Fe-4S] cluster</name>
        <dbReference type="ChEBI" id="CHEBI:49883"/>
    </cofactor>
    <text evidence="10">Binds 3 [4Fe-4S] clusters.</text>
</comment>
<dbReference type="GeneID" id="97382695"/>
<keyword evidence="3 10" id="KW-0479">Metal-binding</keyword>
<dbReference type="InterPro" id="IPR010207">
    <property type="entry name" value="Elect_transpt_cplx_RnfB/RsxB"/>
</dbReference>
<dbReference type="Gene3D" id="3.30.70.20">
    <property type="match status" value="2"/>
</dbReference>
<evidence type="ECO:0000256" key="9">
    <source>
        <dbReference type="ARBA" id="ARBA00023136"/>
    </source>
</evidence>
<dbReference type="InterPro" id="IPR017896">
    <property type="entry name" value="4Fe4S_Fe-S-bd"/>
</dbReference>
<keyword evidence="6 10" id="KW-0249">Electron transport</keyword>
<dbReference type="Gene3D" id="1.10.15.40">
    <property type="entry name" value="Electron transport complex subunit B, putative Fe-S cluster"/>
    <property type="match status" value="1"/>
</dbReference>
<evidence type="ECO:0000256" key="8">
    <source>
        <dbReference type="ARBA" id="ARBA00023014"/>
    </source>
</evidence>
<feature type="domain" description="4Fe-4S ferredoxin-type" evidence="11">
    <location>
        <begin position="204"/>
        <end position="234"/>
    </location>
</feature>
<keyword evidence="1 10" id="KW-0813">Transport</keyword>
<comment type="caution">
    <text evidence="10">Lacks conserved residue(s) required for the propagation of feature annotation.</text>
</comment>